<protein>
    <submittedName>
        <fullName evidence="1">Uncharacterized protein</fullName>
    </submittedName>
</protein>
<name>A0AAV4VPD7_CAEEX</name>
<sequence length="127" mass="14350">MVFQIGLLLSKLFRCGRQRDLIAIRGMIGFAADWFKDIDVKMILFYSRLTELLVYGKSVLSTGVWANRNTNRQKGTPAPLHWEAWTIPSAVCQRSSVHPEKMDKRLSITGRNECPLSKNAVNDGALL</sequence>
<organism evidence="1 2">
    <name type="scientific">Caerostris extrusa</name>
    <name type="common">Bark spider</name>
    <name type="synonym">Caerostris bankana</name>
    <dbReference type="NCBI Taxonomy" id="172846"/>
    <lineage>
        <taxon>Eukaryota</taxon>
        <taxon>Metazoa</taxon>
        <taxon>Ecdysozoa</taxon>
        <taxon>Arthropoda</taxon>
        <taxon>Chelicerata</taxon>
        <taxon>Arachnida</taxon>
        <taxon>Araneae</taxon>
        <taxon>Araneomorphae</taxon>
        <taxon>Entelegynae</taxon>
        <taxon>Araneoidea</taxon>
        <taxon>Araneidae</taxon>
        <taxon>Caerostris</taxon>
    </lineage>
</organism>
<proteinExistence type="predicted"/>
<comment type="caution">
    <text evidence="1">The sequence shown here is derived from an EMBL/GenBank/DDBJ whole genome shotgun (WGS) entry which is preliminary data.</text>
</comment>
<dbReference type="EMBL" id="BPLR01014910">
    <property type="protein sequence ID" value="GIY72182.1"/>
    <property type="molecule type" value="Genomic_DNA"/>
</dbReference>
<dbReference type="Proteomes" id="UP001054945">
    <property type="component" value="Unassembled WGS sequence"/>
</dbReference>
<keyword evidence="2" id="KW-1185">Reference proteome</keyword>
<evidence type="ECO:0000313" key="2">
    <source>
        <dbReference type="Proteomes" id="UP001054945"/>
    </source>
</evidence>
<accession>A0AAV4VPD7</accession>
<evidence type="ECO:0000313" key="1">
    <source>
        <dbReference type="EMBL" id="GIY72182.1"/>
    </source>
</evidence>
<gene>
    <name evidence="1" type="ORF">CEXT_647041</name>
</gene>
<dbReference type="AlphaFoldDB" id="A0AAV4VPD7"/>
<reference evidence="1 2" key="1">
    <citation type="submission" date="2021-06" db="EMBL/GenBank/DDBJ databases">
        <title>Caerostris extrusa draft genome.</title>
        <authorList>
            <person name="Kono N."/>
            <person name="Arakawa K."/>
        </authorList>
    </citation>
    <scope>NUCLEOTIDE SEQUENCE [LARGE SCALE GENOMIC DNA]</scope>
</reference>